<evidence type="ECO:0000313" key="2">
    <source>
        <dbReference type="Proteomes" id="UP000218334"/>
    </source>
</evidence>
<dbReference type="Proteomes" id="UP000218334">
    <property type="component" value="Unassembled WGS sequence"/>
</dbReference>
<protein>
    <submittedName>
        <fullName evidence="1">Uncharacterized protein</fullName>
    </submittedName>
</protein>
<evidence type="ECO:0000313" key="1">
    <source>
        <dbReference type="EMBL" id="PBK63288.1"/>
    </source>
</evidence>
<organism evidence="1 2">
    <name type="scientific">Armillaria solidipes</name>
    <dbReference type="NCBI Taxonomy" id="1076256"/>
    <lineage>
        <taxon>Eukaryota</taxon>
        <taxon>Fungi</taxon>
        <taxon>Dikarya</taxon>
        <taxon>Basidiomycota</taxon>
        <taxon>Agaricomycotina</taxon>
        <taxon>Agaricomycetes</taxon>
        <taxon>Agaricomycetidae</taxon>
        <taxon>Agaricales</taxon>
        <taxon>Marasmiineae</taxon>
        <taxon>Physalacriaceae</taxon>
        <taxon>Armillaria</taxon>
    </lineage>
</organism>
<sequence length="81" mass="9074">MNMREPKPTFVHLVSQVKSQHPGFATSTSPSRAFVAISIARHDEENNSIWEIRAPNTLIAVGRYSRADCHGNQLDCIRKAL</sequence>
<name>A0A2H3BB66_9AGAR</name>
<dbReference type="EMBL" id="KZ293459">
    <property type="protein sequence ID" value="PBK63288.1"/>
    <property type="molecule type" value="Genomic_DNA"/>
</dbReference>
<dbReference type="AlphaFoldDB" id="A0A2H3BB66"/>
<accession>A0A2H3BB66</accession>
<keyword evidence="2" id="KW-1185">Reference proteome</keyword>
<proteinExistence type="predicted"/>
<reference evidence="2" key="1">
    <citation type="journal article" date="2017" name="Nat. Ecol. Evol.">
        <title>Genome expansion and lineage-specific genetic innovations in the forest pathogenic fungi Armillaria.</title>
        <authorList>
            <person name="Sipos G."/>
            <person name="Prasanna A.N."/>
            <person name="Walter M.C."/>
            <person name="O'Connor E."/>
            <person name="Balint B."/>
            <person name="Krizsan K."/>
            <person name="Kiss B."/>
            <person name="Hess J."/>
            <person name="Varga T."/>
            <person name="Slot J."/>
            <person name="Riley R."/>
            <person name="Boka B."/>
            <person name="Rigling D."/>
            <person name="Barry K."/>
            <person name="Lee J."/>
            <person name="Mihaltcheva S."/>
            <person name="LaButti K."/>
            <person name="Lipzen A."/>
            <person name="Waldron R."/>
            <person name="Moloney N.M."/>
            <person name="Sperisen C."/>
            <person name="Kredics L."/>
            <person name="Vagvoelgyi C."/>
            <person name="Patrignani A."/>
            <person name="Fitzpatrick D."/>
            <person name="Nagy I."/>
            <person name="Doyle S."/>
            <person name="Anderson J.B."/>
            <person name="Grigoriev I.V."/>
            <person name="Gueldener U."/>
            <person name="Muensterkoetter M."/>
            <person name="Nagy L.G."/>
        </authorList>
    </citation>
    <scope>NUCLEOTIDE SEQUENCE [LARGE SCALE GENOMIC DNA]</scope>
    <source>
        <strain evidence="2">28-4</strain>
    </source>
</reference>
<gene>
    <name evidence="1" type="ORF">ARMSODRAFT_963183</name>
</gene>